<reference evidence="1" key="1">
    <citation type="journal article" date="2021" name="Proc. Natl. Acad. Sci. U.S.A.">
        <title>A Catalog of Tens of Thousands of Viruses from Human Metagenomes Reveals Hidden Associations with Chronic Diseases.</title>
        <authorList>
            <person name="Tisza M.J."/>
            <person name="Buck C.B."/>
        </authorList>
    </citation>
    <scope>NUCLEOTIDE SEQUENCE</scope>
    <source>
        <strain evidence="1">Ct5xZ3</strain>
    </source>
</reference>
<sequence length="57" mass="6598">MSVGVIIHSDERRQQMNSTLREYGVDPQRATSHQRDMADCIAQKTNEAIKQARTIRR</sequence>
<accession>A0A8S5RS96</accession>
<dbReference type="EMBL" id="BK057794">
    <property type="protein sequence ID" value="DAE92137.1"/>
    <property type="molecule type" value="Genomic_DNA"/>
</dbReference>
<organism evidence="1">
    <name type="scientific">Myoviridae sp. ct5xZ3</name>
    <dbReference type="NCBI Taxonomy" id="2827601"/>
    <lineage>
        <taxon>Viruses</taxon>
        <taxon>Duplodnaviria</taxon>
        <taxon>Heunggongvirae</taxon>
        <taxon>Uroviricota</taxon>
        <taxon>Caudoviricetes</taxon>
    </lineage>
</organism>
<evidence type="ECO:0000313" key="1">
    <source>
        <dbReference type="EMBL" id="DAE92137.1"/>
    </source>
</evidence>
<name>A0A8S5RS96_9CAUD</name>
<protein>
    <submittedName>
        <fullName evidence="1">Uncharacterized protein</fullName>
    </submittedName>
</protein>
<proteinExistence type="predicted"/>